<dbReference type="InterPro" id="IPR027417">
    <property type="entry name" value="P-loop_NTPase"/>
</dbReference>
<dbReference type="InterPro" id="IPR048444">
    <property type="entry name" value="DNMK"/>
</dbReference>
<dbReference type="SUPFAM" id="SSF52540">
    <property type="entry name" value="P-loop containing nucleoside triphosphate hydrolases"/>
    <property type="match status" value="1"/>
</dbReference>
<dbReference type="AlphaFoldDB" id="A0A250DJY1"/>
<sequence>MKKHVIALTGYAAVGKDTVADLLVEHLGFRKLAFADTLRGEVANAFGVELSYLVHPSTKNHPMSALAMRRAPVGFLAAAALAPGLAPRDGADRIAPEWLDQPRSPRQIMQWWGTEYRRREHEHYWSRQLVKRALDYMHHGETRFVITDCRFDNEAKAVRDDLGGQIWQITRPGIDSSTTAEGAHVSATDGSGFAPDVVLSNSHDIRHLQQLVLGEFLSHEAGIAGATVAVPQ</sequence>
<dbReference type="CDD" id="cd02019">
    <property type="entry name" value="NK"/>
    <property type="match status" value="1"/>
</dbReference>
<accession>A0A250DJY1</accession>
<dbReference type="Proteomes" id="UP000217154">
    <property type="component" value="Chromosome"/>
</dbReference>
<evidence type="ECO:0008006" key="3">
    <source>
        <dbReference type="Google" id="ProtNLM"/>
    </source>
</evidence>
<name>A0A250DJY1_9BURK</name>
<reference evidence="1 2" key="1">
    <citation type="submission" date="2017-09" db="EMBL/GenBank/DDBJ databases">
        <title>The diverse metabolic capabilities of V. boronicumulans make it an excellent choice for continued studies on novel biodegradation.</title>
        <authorList>
            <person name="Sun S."/>
        </authorList>
    </citation>
    <scope>NUCLEOTIDE SEQUENCE [LARGE SCALE GENOMIC DNA]</scope>
    <source>
        <strain evidence="1 2">J1</strain>
    </source>
</reference>
<dbReference type="Pfam" id="PF21448">
    <property type="entry name" value="DNMK"/>
    <property type="match status" value="1"/>
</dbReference>
<dbReference type="KEGG" id="vbo:CKY39_16110"/>
<proteinExistence type="predicted"/>
<organism evidence="1 2">
    <name type="scientific">Variovorax boronicumulans</name>
    <dbReference type="NCBI Taxonomy" id="436515"/>
    <lineage>
        <taxon>Bacteria</taxon>
        <taxon>Pseudomonadati</taxon>
        <taxon>Pseudomonadota</taxon>
        <taxon>Betaproteobacteria</taxon>
        <taxon>Burkholderiales</taxon>
        <taxon>Comamonadaceae</taxon>
        <taxon>Variovorax</taxon>
    </lineage>
</organism>
<dbReference type="Gene3D" id="3.40.50.300">
    <property type="entry name" value="P-loop containing nucleotide triphosphate hydrolases"/>
    <property type="match status" value="2"/>
</dbReference>
<dbReference type="RefSeq" id="WP_095745145.1">
    <property type="nucleotide sequence ID" value="NZ_CP023284.1"/>
</dbReference>
<protein>
    <recommendedName>
        <fullName evidence="3">Deoxynucleotide monophosphate kinase</fullName>
    </recommendedName>
</protein>
<gene>
    <name evidence="1" type="ORF">CKY39_16110</name>
</gene>
<evidence type="ECO:0000313" key="1">
    <source>
        <dbReference type="EMBL" id="ATA54562.1"/>
    </source>
</evidence>
<evidence type="ECO:0000313" key="2">
    <source>
        <dbReference type="Proteomes" id="UP000217154"/>
    </source>
</evidence>
<dbReference type="EMBL" id="CP023284">
    <property type="protein sequence ID" value="ATA54562.1"/>
    <property type="molecule type" value="Genomic_DNA"/>
</dbReference>